<dbReference type="Gene3D" id="3.40.50.1240">
    <property type="entry name" value="Phosphoglycerate mutase-like"/>
    <property type="match status" value="1"/>
</dbReference>
<dbReference type="KEGG" id="pmet:G4Y79_00270"/>
<accession>A0A7S8IEV3</accession>
<dbReference type="InterPro" id="IPR029033">
    <property type="entry name" value="His_PPase_superfam"/>
</dbReference>
<dbReference type="PANTHER" id="PTHR48100">
    <property type="entry name" value="BROAD-SPECIFICITY PHOSPHATASE YOR283W-RELATED"/>
    <property type="match status" value="1"/>
</dbReference>
<dbReference type="GO" id="GO:0016791">
    <property type="term" value="F:phosphatase activity"/>
    <property type="evidence" value="ECO:0007669"/>
    <property type="project" value="TreeGrafter"/>
</dbReference>
<dbReference type="Proteomes" id="UP000594468">
    <property type="component" value="Chromosome"/>
</dbReference>
<dbReference type="SMART" id="SM00855">
    <property type="entry name" value="PGAM"/>
    <property type="match status" value="1"/>
</dbReference>
<dbReference type="SUPFAM" id="SSF53254">
    <property type="entry name" value="Phosphoglycerate mutase-like"/>
    <property type="match status" value="1"/>
</dbReference>
<keyword evidence="2" id="KW-1185">Reference proteome</keyword>
<dbReference type="PANTHER" id="PTHR48100:SF1">
    <property type="entry name" value="HISTIDINE PHOSPHATASE FAMILY PROTEIN-RELATED"/>
    <property type="match status" value="1"/>
</dbReference>
<organism evidence="1 2">
    <name type="scientific">Phototrophicus methaneseepsis</name>
    <dbReference type="NCBI Taxonomy" id="2710758"/>
    <lineage>
        <taxon>Bacteria</taxon>
        <taxon>Bacillati</taxon>
        <taxon>Chloroflexota</taxon>
        <taxon>Candidatus Thermofontia</taxon>
        <taxon>Phototrophicales</taxon>
        <taxon>Phototrophicaceae</taxon>
        <taxon>Phototrophicus</taxon>
    </lineage>
</organism>
<evidence type="ECO:0000313" key="1">
    <source>
        <dbReference type="EMBL" id="QPC82844.1"/>
    </source>
</evidence>
<name>A0A7S8IEV3_9CHLR</name>
<dbReference type="InterPro" id="IPR013078">
    <property type="entry name" value="His_Pase_superF_clade-1"/>
</dbReference>
<dbReference type="GO" id="GO:0005737">
    <property type="term" value="C:cytoplasm"/>
    <property type="evidence" value="ECO:0007669"/>
    <property type="project" value="TreeGrafter"/>
</dbReference>
<dbReference type="EMBL" id="CP062983">
    <property type="protein sequence ID" value="QPC82844.1"/>
    <property type="molecule type" value="Genomic_DNA"/>
</dbReference>
<dbReference type="Pfam" id="PF00300">
    <property type="entry name" value="His_Phos_1"/>
    <property type="match status" value="1"/>
</dbReference>
<dbReference type="CDD" id="cd07067">
    <property type="entry name" value="HP_PGM_like"/>
    <property type="match status" value="1"/>
</dbReference>
<dbReference type="RefSeq" id="WP_195170913.1">
    <property type="nucleotide sequence ID" value="NZ_CP062983.1"/>
</dbReference>
<gene>
    <name evidence="1" type="ORF">G4Y79_00270</name>
</gene>
<reference evidence="1 2" key="1">
    <citation type="submission" date="2020-02" db="EMBL/GenBank/DDBJ databases">
        <authorList>
            <person name="Zheng R.K."/>
            <person name="Sun C.M."/>
        </authorList>
    </citation>
    <scope>NUCLEOTIDE SEQUENCE [LARGE SCALE GENOMIC DNA]</scope>
    <source>
        <strain evidence="2">rifampicinis</strain>
    </source>
</reference>
<sequence>MQLYLIRHAQSYNNALEDPRNRVADPDLSDIGFEQARLLGEYAANAVELTSEWPRTLSPWQFTHLYVSPMKRTLQTAQPLAKAVGIKPEVWIDIHEHGGIFLANEDGTTTGFGGLSSTEITSTFADYTVPETITDTGWWNPENGEETIPDFVTRAVRVAMALRDRAQSDDIIGLVSHAAFLDALVKALLNQAPIPPSDLFYLHYNTGISRFDFTTEFGGRTRMMFFNRMNHLPLSLQTT</sequence>
<evidence type="ECO:0000313" key="2">
    <source>
        <dbReference type="Proteomes" id="UP000594468"/>
    </source>
</evidence>
<dbReference type="InterPro" id="IPR050275">
    <property type="entry name" value="PGM_Phosphatase"/>
</dbReference>
<protein>
    <submittedName>
        <fullName evidence="1">Histidine phosphatase family protein</fullName>
    </submittedName>
</protein>
<dbReference type="AlphaFoldDB" id="A0A7S8IEV3"/>
<proteinExistence type="predicted"/>